<evidence type="ECO:0008006" key="3">
    <source>
        <dbReference type="Google" id="ProtNLM"/>
    </source>
</evidence>
<dbReference type="SUPFAM" id="SSF53254">
    <property type="entry name" value="Phosphoglycerate mutase-like"/>
    <property type="match status" value="1"/>
</dbReference>
<protein>
    <recommendedName>
        <fullName evidence="3">Phosphoglycerate mutase</fullName>
    </recommendedName>
</protein>
<dbReference type="EMBL" id="HG001851">
    <property type="protein sequence ID" value="CDF37590.1"/>
    <property type="molecule type" value="Genomic_DNA"/>
</dbReference>
<dbReference type="CDD" id="cd07067">
    <property type="entry name" value="HP_PGM_like"/>
    <property type="match status" value="1"/>
</dbReference>
<dbReference type="Proteomes" id="UP000012073">
    <property type="component" value="Unassembled WGS sequence"/>
</dbReference>
<dbReference type="OMA" id="CSPFTRC"/>
<dbReference type="Pfam" id="PF00300">
    <property type="entry name" value="His_Phos_1"/>
    <property type="match status" value="1"/>
</dbReference>
<dbReference type="PANTHER" id="PTHR16469:SF27">
    <property type="entry name" value="UBIQUITIN-ASSOCIATED AND SH3 DOMAIN-CONTAINING BA-RELATED"/>
    <property type="match status" value="1"/>
</dbReference>
<dbReference type="AlphaFoldDB" id="R7QJL0"/>
<dbReference type="PhylomeDB" id="R7QJL0"/>
<dbReference type="STRING" id="2769.R7QJL0"/>
<reference evidence="2" key="1">
    <citation type="journal article" date="2013" name="Proc. Natl. Acad. Sci. U.S.A.">
        <title>Genome structure and metabolic features in the red seaweed Chondrus crispus shed light on evolution of the Archaeplastida.</title>
        <authorList>
            <person name="Collen J."/>
            <person name="Porcel B."/>
            <person name="Carre W."/>
            <person name="Ball S.G."/>
            <person name="Chaparro C."/>
            <person name="Tonon T."/>
            <person name="Barbeyron T."/>
            <person name="Michel G."/>
            <person name="Noel B."/>
            <person name="Valentin K."/>
            <person name="Elias M."/>
            <person name="Artiguenave F."/>
            <person name="Arun A."/>
            <person name="Aury J.M."/>
            <person name="Barbosa-Neto J.F."/>
            <person name="Bothwell J.H."/>
            <person name="Bouget F.Y."/>
            <person name="Brillet L."/>
            <person name="Cabello-Hurtado F."/>
            <person name="Capella-Gutierrez S."/>
            <person name="Charrier B."/>
            <person name="Cladiere L."/>
            <person name="Cock J.M."/>
            <person name="Coelho S.M."/>
            <person name="Colleoni C."/>
            <person name="Czjzek M."/>
            <person name="Da Silva C."/>
            <person name="Delage L."/>
            <person name="Denoeud F."/>
            <person name="Deschamps P."/>
            <person name="Dittami S.M."/>
            <person name="Gabaldon T."/>
            <person name="Gachon C.M."/>
            <person name="Groisillier A."/>
            <person name="Herve C."/>
            <person name="Jabbari K."/>
            <person name="Katinka M."/>
            <person name="Kloareg B."/>
            <person name="Kowalczyk N."/>
            <person name="Labadie K."/>
            <person name="Leblanc C."/>
            <person name="Lopez P.J."/>
            <person name="McLachlan D.H."/>
            <person name="Meslet-Cladiere L."/>
            <person name="Moustafa A."/>
            <person name="Nehr Z."/>
            <person name="Nyvall Collen P."/>
            <person name="Panaud O."/>
            <person name="Partensky F."/>
            <person name="Poulain J."/>
            <person name="Rensing S.A."/>
            <person name="Rousvoal S."/>
            <person name="Samson G."/>
            <person name="Symeonidi A."/>
            <person name="Weissenbach J."/>
            <person name="Zambounis A."/>
            <person name="Wincker P."/>
            <person name="Boyen C."/>
        </authorList>
    </citation>
    <scope>NUCLEOTIDE SEQUENCE [LARGE SCALE GENOMIC DNA]</scope>
    <source>
        <strain evidence="2">cv. Stackhouse</strain>
    </source>
</reference>
<gene>
    <name evidence="1" type="ORF">CHC_T00005806001</name>
</gene>
<dbReference type="InterPro" id="IPR029033">
    <property type="entry name" value="His_PPase_superfam"/>
</dbReference>
<dbReference type="KEGG" id="ccp:CHC_T00005806001"/>
<sequence length="223" mass="24971">MTLASTVFVARHGERIDHVDRSWRDTAENPYDAFLTETGIRQARALGEKLAGTGLTHIFASPFYRTVQTANEVAKLTGLPIKVEAGICEFLNPEWFEAMPRLQPLGQLKKSFPLVDISYTSLVEPNYPETRDILIERAGRTARLLSEKFSGAILLVGHGISCEFTVRGITQAGPIPYISYCSLQTCKRKETETASYYIDGSCEPDISFMEGDIKPLIKRRSYK</sequence>
<evidence type="ECO:0000313" key="2">
    <source>
        <dbReference type="Proteomes" id="UP000012073"/>
    </source>
</evidence>
<evidence type="ECO:0000313" key="1">
    <source>
        <dbReference type="EMBL" id="CDF37590.1"/>
    </source>
</evidence>
<accession>R7QJL0</accession>
<proteinExistence type="predicted"/>
<dbReference type="OrthoDB" id="414418at2759"/>
<dbReference type="RefSeq" id="XP_005717461.1">
    <property type="nucleotide sequence ID" value="XM_005717404.1"/>
</dbReference>
<name>R7QJL0_CHOCR</name>
<dbReference type="GeneID" id="17325177"/>
<keyword evidence="2" id="KW-1185">Reference proteome</keyword>
<dbReference type="Gramene" id="CDF37590">
    <property type="protein sequence ID" value="CDF37590"/>
    <property type="gene ID" value="CHC_T00005806001"/>
</dbReference>
<dbReference type="SMART" id="SM00855">
    <property type="entry name" value="PGAM"/>
    <property type="match status" value="1"/>
</dbReference>
<dbReference type="Gene3D" id="3.40.50.1240">
    <property type="entry name" value="Phosphoglycerate mutase-like"/>
    <property type="match status" value="1"/>
</dbReference>
<dbReference type="PANTHER" id="PTHR16469">
    <property type="entry name" value="UBIQUITIN-ASSOCIATED AND SH3 DOMAIN-CONTAINING BA-RELATED"/>
    <property type="match status" value="1"/>
</dbReference>
<organism evidence="1 2">
    <name type="scientific">Chondrus crispus</name>
    <name type="common">Carrageen Irish moss</name>
    <name type="synonym">Polymorpha crispa</name>
    <dbReference type="NCBI Taxonomy" id="2769"/>
    <lineage>
        <taxon>Eukaryota</taxon>
        <taxon>Rhodophyta</taxon>
        <taxon>Florideophyceae</taxon>
        <taxon>Rhodymeniophycidae</taxon>
        <taxon>Gigartinales</taxon>
        <taxon>Gigartinaceae</taxon>
        <taxon>Chondrus</taxon>
    </lineage>
</organism>
<dbReference type="InterPro" id="IPR051710">
    <property type="entry name" value="Phosphatase_SH3-domain"/>
</dbReference>
<dbReference type="InterPro" id="IPR013078">
    <property type="entry name" value="His_Pase_superF_clade-1"/>
</dbReference>